<dbReference type="GeneID" id="6004564"/>
<evidence type="ECO:0000313" key="2">
    <source>
        <dbReference type="EMBL" id="EAU93665.1"/>
    </source>
</evidence>
<dbReference type="Proteomes" id="UP000001861">
    <property type="component" value="Unassembled WGS sequence"/>
</dbReference>
<dbReference type="RefSeq" id="XP_001828144.1">
    <property type="nucleotide sequence ID" value="XM_001828092.1"/>
</dbReference>
<dbReference type="EMBL" id="AACS02000001">
    <property type="protein sequence ID" value="EAU93665.1"/>
    <property type="molecule type" value="Genomic_DNA"/>
</dbReference>
<feature type="region of interest" description="Disordered" evidence="1">
    <location>
        <begin position="1"/>
        <end position="58"/>
    </location>
</feature>
<feature type="compositionally biased region" description="Basic and acidic residues" evidence="1">
    <location>
        <begin position="27"/>
        <end position="54"/>
    </location>
</feature>
<feature type="compositionally biased region" description="Basic and acidic residues" evidence="1">
    <location>
        <begin position="8"/>
        <end position="19"/>
    </location>
</feature>
<dbReference type="AlphaFoldDB" id="A8MZT2"/>
<protein>
    <submittedName>
        <fullName evidence="2">Uncharacterized protein</fullName>
    </submittedName>
</protein>
<dbReference type="InParanoid" id="A8MZT2"/>
<accession>A8MZT2</accession>
<comment type="caution">
    <text evidence="2">The sequence shown here is derived from an EMBL/GenBank/DDBJ whole genome shotgun (WGS) entry which is preliminary data.</text>
</comment>
<dbReference type="KEGG" id="cci:CC1G_12798"/>
<evidence type="ECO:0000256" key="1">
    <source>
        <dbReference type="SAM" id="MobiDB-lite"/>
    </source>
</evidence>
<gene>
    <name evidence="2" type="ORF">CC1G_12798</name>
</gene>
<keyword evidence="3" id="KW-1185">Reference proteome</keyword>
<dbReference type="OrthoDB" id="2654423at2759"/>
<reference evidence="2 3" key="1">
    <citation type="journal article" date="2010" name="Proc. Natl. Acad. Sci. U.S.A.">
        <title>Insights into evolution of multicellular fungi from the assembled chromosomes of the mushroom Coprinopsis cinerea (Coprinus cinereus).</title>
        <authorList>
            <person name="Stajich J.E."/>
            <person name="Wilke S.K."/>
            <person name="Ahren D."/>
            <person name="Au C.H."/>
            <person name="Birren B.W."/>
            <person name="Borodovsky M."/>
            <person name="Burns C."/>
            <person name="Canback B."/>
            <person name="Casselton L.A."/>
            <person name="Cheng C.K."/>
            <person name="Deng J."/>
            <person name="Dietrich F.S."/>
            <person name="Fargo D.C."/>
            <person name="Farman M.L."/>
            <person name="Gathman A.C."/>
            <person name="Goldberg J."/>
            <person name="Guigo R."/>
            <person name="Hoegger P.J."/>
            <person name="Hooker J.B."/>
            <person name="Huggins A."/>
            <person name="James T.Y."/>
            <person name="Kamada T."/>
            <person name="Kilaru S."/>
            <person name="Kodira C."/>
            <person name="Kues U."/>
            <person name="Kupfer D."/>
            <person name="Kwan H.S."/>
            <person name="Lomsadze A."/>
            <person name="Li W."/>
            <person name="Lilly W.W."/>
            <person name="Ma L.J."/>
            <person name="Mackey A.J."/>
            <person name="Manning G."/>
            <person name="Martin F."/>
            <person name="Muraguchi H."/>
            <person name="Natvig D.O."/>
            <person name="Palmerini H."/>
            <person name="Ramesh M.A."/>
            <person name="Rehmeyer C.J."/>
            <person name="Roe B.A."/>
            <person name="Shenoy N."/>
            <person name="Stanke M."/>
            <person name="Ter-Hovhannisyan V."/>
            <person name="Tunlid A."/>
            <person name="Velagapudi R."/>
            <person name="Vision T.J."/>
            <person name="Zeng Q."/>
            <person name="Zolan M.E."/>
            <person name="Pukkila P.J."/>
        </authorList>
    </citation>
    <scope>NUCLEOTIDE SEQUENCE [LARGE SCALE GENOMIC DNA]</scope>
    <source>
        <strain evidence="3">Okayama-7 / 130 / ATCC MYA-4618 / FGSC 9003</strain>
    </source>
</reference>
<evidence type="ECO:0000313" key="3">
    <source>
        <dbReference type="Proteomes" id="UP000001861"/>
    </source>
</evidence>
<proteinExistence type="predicted"/>
<sequence>MSRPRKYLSPEDKLTANREKSKRSYNNHREKINARRRAQYSERKLRGGAHRERQAGNALSGLPGDNHWWVNLSFMRGSLMNLAPRDEIVQISVECLVTLAERTYVQYGEIIGNSPYMFLKSTCDRFVQRRHADSGEAKRKIDAQITELAKLASRLLRVHVDLTRLEYDVGDALRKVESLAQPVRRTLADLADISEAIEADEAQFCHDYMQGRLYYQNH</sequence>
<organism evidence="2 3">
    <name type="scientific">Coprinopsis cinerea (strain Okayama-7 / 130 / ATCC MYA-4618 / FGSC 9003)</name>
    <name type="common">Inky cap fungus</name>
    <name type="synonym">Hormographiella aspergillata</name>
    <dbReference type="NCBI Taxonomy" id="240176"/>
    <lineage>
        <taxon>Eukaryota</taxon>
        <taxon>Fungi</taxon>
        <taxon>Dikarya</taxon>
        <taxon>Basidiomycota</taxon>
        <taxon>Agaricomycotina</taxon>
        <taxon>Agaricomycetes</taxon>
        <taxon>Agaricomycetidae</taxon>
        <taxon>Agaricales</taxon>
        <taxon>Agaricineae</taxon>
        <taxon>Psathyrellaceae</taxon>
        <taxon>Coprinopsis</taxon>
    </lineage>
</organism>
<dbReference type="VEuPathDB" id="FungiDB:CC1G_12798"/>
<name>A8MZT2_COPC7</name>